<evidence type="ECO:0000313" key="2">
    <source>
        <dbReference type="Proteomes" id="UP001230649"/>
    </source>
</evidence>
<dbReference type="EMBL" id="JASBWS010000158">
    <property type="protein sequence ID" value="KAJ9093257.1"/>
    <property type="molecule type" value="Genomic_DNA"/>
</dbReference>
<keyword evidence="2" id="KW-1185">Reference proteome</keyword>
<reference evidence="1" key="1">
    <citation type="submission" date="2023-04" db="EMBL/GenBank/DDBJ databases">
        <title>Draft Genome sequencing of Naganishia species isolated from polar environments using Oxford Nanopore Technology.</title>
        <authorList>
            <person name="Leo P."/>
            <person name="Venkateswaran K."/>
        </authorList>
    </citation>
    <scope>NUCLEOTIDE SEQUENCE</scope>
    <source>
        <strain evidence="1">MNA-CCFEE 5262</strain>
    </source>
</reference>
<gene>
    <name evidence="1" type="ORF">QFC20_007175</name>
</gene>
<dbReference type="Proteomes" id="UP001230649">
    <property type="component" value="Unassembled WGS sequence"/>
</dbReference>
<sequence length="1272" mass="135003">MLTKLLWTTCLALNILDTLKALKRPTARLKRKSSQHQQPTTRPRVRFEDDQQGPGEVEGWTPVKRLSPVKREYWRSLLQNWIAWGGAVIYQSLILPRLAKHARTIDLSASFVLLLGECVVQLGLMMAVLPFVGVWEGLRRLWRGLRAFSLRGLLTRWRRKVEEKKRGEEVEDVVENLVVETDDAVGIRVTISSPSIRMTFDNQQASSTPNEPSTPTPKTTISRRTSLLPTSQGITAYTLSSPQTLRRAMHQAREIFSDSQRRDAGKKRGEGELVRGMMRKRVGDLEEKRGKAAVGTGKKAGKTVAPVTSVPVQGASSAAEGSTAPKPRTIKPAKTTAEKRPAAAVPPAARATAARGRTRLIGRPTQSTANSAVLQTANAAAQSSSSQPATASEQSGTTTVPVAKAKPRSGTRALSARDSLLTRNSSFAMRGQVPARVVPAAVGSTSTIREVPAIAGSTSAARDVLATAGSTSTAQVAREVPATAGSTSIVREVPAAVESSSTARDMPATVSSSSMARDVSSNVASSSTAQGASRNGSNVRVSGLGTQVPAVPYGYVPWPGQPGQYPVQGVHGSMGYGYPTGMRYVARDGPAPYPYPVQLAQSAVPAGVRPNGSLQGASTMPSRPPARENIVTNASSTTRSKPPARLDLVAERPQSLEVAQPVRPAQPAVRNTRGTIATPAVQKPPSAPDGIVANGSSPSTQATTSTTAIEQTLSSSATAPTPADSVLNTSRMSPVIAELEPPPSSGSGFGLGFGDVAGRRSTSVTKSDDARTRRANVLPGGYPSIASASPIVAPNSPERTSDTAPIHKLTGYTRPSSASADRESSLKSAETPTAPPAIHATPVAPGRPSLRKNNSLGLVTTLESMRSPSMEPTSTFTQVGSFESKHSPFFGQQAAFPSRLRAQAAAEPVVTTTVRTSRQGPLAIQVPADMDHASSKGVFIPVMPLPDITPATSPVAQRHVSFVTARTETENPTPVLDTVKTTAATVYKDDAATAKKQDEPMSPPKSPVAEAQEAVPSPKRRMPSDAQDASPLTSIASLDDDDDDLPGPSSRPTQRTKRPEVQRRATRAMRPVIAKPLGKERIVRKATRASGESSVGNATSSAMQLTRRELLTRSTVRGMPNGARPVLTSEPLSTASTPTLEERTLEKGTNDRKRKEPPQSSAPTQARVIPARTSGLEVRAQRAVRPVLPATVHTRSEFALPDNIIADVTPVRRTRASAGLDHGTTLPRGSPTKKRRISERALAFQSSVEPGTNGNDPLVRRRSRRMQPRENA</sequence>
<protein>
    <submittedName>
        <fullName evidence="1">Uncharacterized protein</fullName>
    </submittedName>
</protein>
<name>A0ACC2V3V3_9TREE</name>
<proteinExistence type="predicted"/>
<comment type="caution">
    <text evidence="1">The sequence shown here is derived from an EMBL/GenBank/DDBJ whole genome shotgun (WGS) entry which is preliminary data.</text>
</comment>
<organism evidence="1 2">
    <name type="scientific">Naganishia adeliensis</name>
    <dbReference type="NCBI Taxonomy" id="92952"/>
    <lineage>
        <taxon>Eukaryota</taxon>
        <taxon>Fungi</taxon>
        <taxon>Dikarya</taxon>
        <taxon>Basidiomycota</taxon>
        <taxon>Agaricomycotina</taxon>
        <taxon>Tremellomycetes</taxon>
        <taxon>Filobasidiales</taxon>
        <taxon>Filobasidiaceae</taxon>
        <taxon>Naganishia</taxon>
    </lineage>
</organism>
<accession>A0ACC2V3V3</accession>
<evidence type="ECO:0000313" key="1">
    <source>
        <dbReference type="EMBL" id="KAJ9093257.1"/>
    </source>
</evidence>